<evidence type="ECO:0000256" key="1">
    <source>
        <dbReference type="SAM" id="Phobius"/>
    </source>
</evidence>
<comment type="caution">
    <text evidence="2">The sequence shown here is derived from an EMBL/GenBank/DDBJ whole genome shotgun (WGS) entry which is preliminary data.</text>
</comment>
<evidence type="ECO:0000313" key="2">
    <source>
        <dbReference type="EMBL" id="PWE21681.1"/>
    </source>
</evidence>
<keyword evidence="1" id="KW-1133">Transmembrane helix</keyword>
<keyword evidence="1" id="KW-0812">Transmembrane</keyword>
<dbReference type="EMBL" id="QEYI01000003">
    <property type="protein sequence ID" value="PWE21681.1"/>
    <property type="molecule type" value="Genomic_DNA"/>
</dbReference>
<dbReference type="RefSeq" id="WP_066161489.1">
    <property type="nucleotide sequence ID" value="NZ_JAUQUC010000021.1"/>
</dbReference>
<dbReference type="GeneID" id="61750961"/>
<dbReference type="Proteomes" id="UP000245014">
    <property type="component" value="Unassembled WGS sequence"/>
</dbReference>
<organism evidence="2 3">
    <name type="scientific">Aliarcobacter skirrowii</name>
    <dbReference type="NCBI Taxonomy" id="28200"/>
    <lineage>
        <taxon>Bacteria</taxon>
        <taxon>Pseudomonadati</taxon>
        <taxon>Campylobacterota</taxon>
        <taxon>Epsilonproteobacteria</taxon>
        <taxon>Campylobacterales</taxon>
        <taxon>Arcobacteraceae</taxon>
        <taxon>Aliarcobacter</taxon>
    </lineage>
</organism>
<dbReference type="STRING" id="28200.GCA_001572935_01007"/>
<accession>A0A2U2C136</accession>
<name>A0A2U2C136_9BACT</name>
<protein>
    <submittedName>
        <fullName evidence="2">Uncharacterized protein</fullName>
    </submittedName>
</protein>
<proteinExistence type="predicted"/>
<evidence type="ECO:0000313" key="3">
    <source>
        <dbReference type="Proteomes" id="UP000245014"/>
    </source>
</evidence>
<keyword evidence="1" id="KW-0472">Membrane</keyword>
<reference evidence="2 3" key="1">
    <citation type="submission" date="2018-05" db="EMBL/GenBank/DDBJ databases">
        <title>Antimicrobial susceptibility testing and genomic analysis of Arcobacter skirrowii strains and one Arcobacter butzleri isolated from German poultry farms.</title>
        <authorList>
            <person name="Haenel I."/>
            <person name="Hotzel H."/>
            <person name="Tomaso H."/>
            <person name="Busch A."/>
        </authorList>
    </citation>
    <scope>NUCLEOTIDE SEQUENCE [LARGE SCALE GENOMIC DNA]</scope>
    <source>
        <strain evidence="3">v</strain>
    </source>
</reference>
<gene>
    <name evidence="2" type="ORF">DF188_05560</name>
</gene>
<dbReference type="AlphaFoldDB" id="A0A2U2C136"/>
<feature type="transmembrane region" description="Helical" evidence="1">
    <location>
        <begin position="7"/>
        <end position="26"/>
    </location>
</feature>
<sequence>MRRAKKYFSFFGILISTCFEKLHIFYSKLTEYLRKLPNIQMKLLNIKLKPIKTDLINNN</sequence>